<organism evidence="1 2">
    <name type="scientific">Ostreococcus tauri</name>
    <name type="common">Marine green alga</name>
    <dbReference type="NCBI Taxonomy" id="70448"/>
    <lineage>
        <taxon>Eukaryota</taxon>
        <taxon>Viridiplantae</taxon>
        <taxon>Chlorophyta</taxon>
        <taxon>Mamiellophyceae</taxon>
        <taxon>Mamiellales</taxon>
        <taxon>Bathycoccaceae</taxon>
        <taxon>Ostreococcus</taxon>
    </lineage>
</organism>
<dbReference type="Proteomes" id="UP000009170">
    <property type="component" value="Unassembled WGS sequence"/>
</dbReference>
<reference evidence="1 2" key="2">
    <citation type="journal article" date="2014" name="BMC Genomics">
        <title>An improved genome of the model marine alga Ostreococcus tauri unfolds by assessing Illumina de novo assemblies.</title>
        <authorList>
            <person name="Blanc-Mathieu R."/>
            <person name="Verhelst B."/>
            <person name="Derelle E."/>
            <person name="Rombauts S."/>
            <person name="Bouget F.Y."/>
            <person name="Carre I."/>
            <person name="Chateau A."/>
            <person name="Eyre-Walker A."/>
            <person name="Grimsley N."/>
            <person name="Moreau H."/>
            <person name="Piegu B."/>
            <person name="Rivals E."/>
            <person name="Schackwitz W."/>
            <person name="Van de Peer Y."/>
            <person name="Piganeau G."/>
        </authorList>
    </citation>
    <scope>NUCLEOTIDE SEQUENCE [LARGE SCALE GENOMIC DNA]</scope>
    <source>
        <strain evidence="2">OTTH 0595 / CCAP 157/2 / RCC745</strain>
    </source>
</reference>
<dbReference type="STRING" id="70448.A0A090M966"/>
<dbReference type="InParanoid" id="A0A090M966"/>
<dbReference type="Pfam" id="PF03420">
    <property type="entry name" value="Peptidase_S77"/>
    <property type="match status" value="1"/>
</dbReference>
<dbReference type="GO" id="GO:0008233">
    <property type="term" value="F:peptidase activity"/>
    <property type="evidence" value="ECO:0007669"/>
    <property type="project" value="UniProtKB-KW"/>
</dbReference>
<evidence type="ECO:0000313" key="2">
    <source>
        <dbReference type="Proteomes" id="UP000009170"/>
    </source>
</evidence>
<keyword evidence="1" id="KW-0378">Hydrolase</keyword>
<name>A0A090M966_OSTTA</name>
<keyword evidence="1" id="KW-0645">Protease</keyword>
<sequence>MGVCVSVHTVERALADEDATARRTRAAIATAALRSRSNATFVLHGTLARADGVNRNGRVYPRETLTREVSAYDALRVKTGRAYGRLEHPRASDAVRFRDASGTDGRETSHRVVETYWSDDGKELYGYVEVLLENAMGREVLAIYERGELLGASTRSWSGLEVRGDGRTYVDDDMELLAFDLVRNPSTVSLHAHGMLVPVDRAMYEWPKT</sequence>
<dbReference type="OrthoDB" id="547106at2759"/>
<dbReference type="AlphaFoldDB" id="A0A090M966"/>
<dbReference type="EMBL" id="CAID01000007">
    <property type="protein sequence ID" value="CEF98689.1"/>
    <property type="molecule type" value="Genomic_DNA"/>
</dbReference>
<dbReference type="RefSeq" id="XP_003080316.2">
    <property type="nucleotide sequence ID" value="XM_003080268.2"/>
</dbReference>
<reference evidence="2" key="1">
    <citation type="journal article" date="2006" name="Proc. Natl. Acad. Sci. U.S.A.">
        <title>Genome analysis of the smallest free-living eukaryote Ostreococcus tauri unveils many unique features.</title>
        <authorList>
            <person name="Derelle E."/>
            <person name="Ferraz C."/>
            <person name="Rombauts S."/>
            <person name="Rouze P."/>
            <person name="Worden A.Z."/>
            <person name="Robbens S."/>
            <person name="Partensky F."/>
            <person name="Degroeve S."/>
            <person name="Echeynie S."/>
            <person name="Cooke R."/>
            <person name="Saeys Y."/>
            <person name="Wuyts J."/>
            <person name="Jabbari K."/>
            <person name="Bowler C."/>
            <person name="Panaud O."/>
            <person name="Piegu B."/>
            <person name="Ball S.G."/>
            <person name="Ral J.-P."/>
            <person name="Bouget F.-Y."/>
            <person name="Piganeau G."/>
            <person name="De Baets B."/>
            <person name="Picard A."/>
            <person name="Delseny M."/>
            <person name="Demaille J."/>
            <person name="Van de Peer Y."/>
            <person name="Moreau H."/>
        </authorList>
    </citation>
    <scope>NUCLEOTIDE SEQUENCE [LARGE SCALE GENOMIC DNA]</scope>
    <source>
        <strain evidence="2">OTTH 0595 / CCAP 157/2 / RCC745</strain>
    </source>
</reference>
<comment type="caution">
    <text evidence="1">The sequence shown here is derived from an EMBL/GenBank/DDBJ whole genome shotgun (WGS) entry which is preliminary data.</text>
</comment>
<protein>
    <submittedName>
        <fullName evidence="1">Peptidase U9, T4 prohead protease</fullName>
    </submittedName>
</protein>
<dbReference type="GeneID" id="9837164"/>
<accession>A0A090M966</accession>
<gene>
    <name evidence="1" type="ORF">OT_ostta07g02030</name>
</gene>
<dbReference type="GO" id="GO:0006508">
    <property type="term" value="P:proteolysis"/>
    <property type="evidence" value="ECO:0007669"/>
    <property type="project" value="UniProtKB-KW"/>
</dbReference>
<proteinExistence type="predicted"/>
<evidence type="ECO:0000313" key="1">
    <source>
        <dbReference type="EMBL" id="CEF98689.1"/>
    </source>
</evidence>
<dbReference type="KEGG" id="ota:OT_ostta07g02030"/>
<keyword evidence="2" id="KW-1185">Reference proteome</keyword>
<dbReference type="InterPro" id="IPR005082">
    <property type="entry name" value="Peptidase_U9_T4_prohead"/>
</dbReference>